<keyword evidence="1" id="KW-0472">Membrane</keyword>
<evidence type="ECO:0000256" key="1">
    <source>
        <dbReference type="SAM" id="Phobius"/>
    </source>
</evidence>
<accession>A0ABN0YR25</accession>
<dbReference type="RefSeq" id="WP_344024102.1">
    <property type="nucleotide sequence ID" value="NZ_BAAABX010000032.1"/>
</dbReference>
<keyword evidence="1" id="KW-1133">Transmembrane helix</keyword>
<evidence type="ECO:0000313" key="3">
    <source>
        <dbReference type="Proteomes" id="UP001500879"/>
    </source>
</evidence>
<evidence type="ECO:0000313" key="2">
    <source>
        <dbReference type="EMBL" id="GAA0406478.1"/>
    </source>
</evidence>
<protein>
    <submittedName>
        <fullName evidence="2">Uncharacterized protein</fullName>
    </submittedName>
</protein>
<feature type="transmembrane region" description="Helical" evidence="1">
    <location>
        <begin position="12"/>
        <end position="39"/>
    </location>
</feature>
<keyword evidence="3" id="KW-1185">Reference proteome</keyword>
<dbReference type="Proteomes" id="UP001500879">
    <property type="component" value="Unassembled WGS sequence"/>
</dbReference>
<reference evidence="2 3" key="1">
    <citation type="journal article" date="2019" name="Int. J. Syst. Evol. Microbiol.">
        <title>The Global Catalogue of Microorganisms (GCM) 10K type strain sequencing project: providing services to taxonomists for standard genome sequencing and annotation.</title>
        <authorList>
            <consortium name="The Broad Institute Genomics Platform"/>
            <consortium name="The Broad Institute Genome Sequencing Center for Infectious Disease"/>
            <person name="Wu L."/>
            <person name="Ma J."/>
        </authorList>
    </citation>
    <scope>NUCLEOTIDE SEQUENCE [LARGE SCALE GENOMIC DNA]</scope>
    <source>
        <strain evidence="2 3">JCM 4788</strain>
    </source>
</reference>
<gene>
    <name evidence="2" type="ORF">GCM10010357_29310</name>
</gene>
<organism evidence="2 3">
    <name type="scientific">Streptomyces luteireticuli</name>
    <dbReference type="NCBI Taxonomy" id="173858"/>
    <lineage>
        <taxon>Bacteria</taxon>
        <taxon>Bacillati</taxon>
        <taxon>Actinomycetota</taxon>
        <taxon>Actinomycetes</taxon>
        <taxon>Kitasatosporales</taxon>
        <taxon>Streptomycetaceae</taxon>
        <taxon>Streptomyces</taxon>
    </lineage>
</organism>
<sequence length="48" mass="5015">MIVRLLPMLLPYALCCLLAAAGVLPTGVLVAVPVALLVLSAAQRRGMR</sequence>
<comment type="caution">
    <text evidence="2">The sequence shown here is derived from an EMBL/GenBank/DDBJ whole genome shotgun (WGS) entry which is preliminary data.</text>
</comment>
<proteinExistence type="predicted"/>
<name>A0ABN0YR25_9ACTN</name>
<keyword evidence="1" id="KW-0812">Transmembrane</keyword>
<dbReference type="EMBL" id="BAAABX010000032">
    <property type="protein sequence ID" value="GAA0406478.1"/>
    <property type="molecule type" value="Genomic_DNA"/>
</dbReference>